<organism evidence="1 2">
    <name type="scientific">Eretmocerus hayati</name>
    <dbReference type="NCBI Taxonomy" id="131215"/>
    <lineage>
        <taxon>Eukaryota</taxon>
        <taxon>Metazoa</taxon>
        <taxon>Ecdysozoa</taxon>
        <taxon>Arthropoda</taxon>
        <taxon>Hexapoda</taxon>
        <taxon>Insecta</taxon>
        <taxon>Pterygota</taxon>
        <taxon>Neoptera</taxon>
        <taxon>Endopterygota</taxon>
        <taxon>Hymenoptera</taxon>
        <taxon>Apocrita</taxon>
        <taxon>Proctotrupomorpha</taxon>
        <taxon>Chalcidoidea</taxon>
        <taxon>Aphelinidae</taxon>
        <taxon>Aphelininae</taxon>
        <taxon>Eretmocerus</taxon>
    </lineage>
</organism>
<evidence type="ECO:0000313" key="1">
    <source>
        <dbReference type="EMBL" id="KAJ8679125.1"/>
    </source>
</evidence>
<gene>
    <name evidence="1" type="ORF">QAD02_014912</name>
</gene>
<sequence>MRMKTIPEDEGDPSQTGKFYNDENSITEEKFIDQSINQILEDVSNDEYREIESAFFSVDWDRFFKIWNTSFPLHVKTSSEYRILTLKLRVHYAILPIRILELDQLNDTSLFRFPKAMKLLKIAADEYSIIDNAKEIWDECSDNAMNNMKQLELFLNSYQGQNLILELKGNPIMTLIALPYITHPQDDVSVQEIFSIDWLEDLIRDLEKFMDSVQRCSAISNGTRICSSSQFDAKDSSGSEFTDHDDEYPLAETPKKIIGDCDGKGSIDGTRPFVKRKDIENWIGQGCRAYDISKPHETKCTQTTLSCIKDVSSTDERFNDLERILRNMKPNPSLIDGNLSQSYNDELISTKLRLFSTHQRYRKLKVSFHNLLKDYQKMNEIAEKLTNALENSVRGQSVDLESISQSCMNIFPNRFDKDLHKEIQTDSEDVSLDNERKLYEDELVRGKSEKISDDSQEVSKSLDFDKIKYHLKYGDVKTKLLLLQSLRQKLTLNHTGSVKETVLEYATNDVLGIQQEKLVSDNENILSSILQPSSSKTSFNFIQQMTSRLLNTLASSSHGRNYLASGNQVLNLIVQFLDSCTVWNSDEITLDMLVATLQKMSLRKEQRRYMVDANLVEWLIYHLGDKNFTSRTYRLEYACALLMNMSLQSEAWSRASKIADLFVTTVINLLNTESTSILLYVNGSLQNFLLDDKVNNEAKRLNFAKILNNYLSVKDNKEIRDQIIHTLRIHRRECEEKLLDEDDLPDGDDGVLDAFEDELEEDDPVVFQGEVQGEQFLNLYICRRS</sequence>
<evidence type="ECO:0000313" key="2">
    <source>
        <dbReference type="Proteomes" id="UP001239111"/>
    </source>
</evidence>
<keyword evidence="2" id="KW-1185">Reference proteome</keyword>
<dbReference type="EMBL" id="CM056742">
    <property type="protein sequence ID" value="KAJ8679125.1"/>
    <property type="molecule type" value="Genomic_DNA"/>
</dbReference>
<comment type="caution">
    <text evidence="1">The sequence shown here is derived from an EMBL/GenBank/DDBJ whole genome shotgun (WGS) entry which is preliminary data.</text>
</comment>
<proteinExistence type="predicted"/>
<accession>A0ACC2PBJ9</accession>
<dbReference type="Proteomes" id="UP001239111">
    <property type="component" value="Chromosome 2"/>
</dbReference>
<protein>
    <submittedName>
        <fullName evidence="1">Uncharacterized protein</fullName>
    </submittedName>
</protein>
<reference evidence="1" key="1">
    <citation type="submission" date="2023-04" db="EMBL/GenBank/DDBJ databases">
        <title>A chromosome-level genome assembly of the parasitoid wasp Eretmocerus hayati.</title>
        <authorList>
            <person name="Zhong Y."/>
            <person name="Liu S."/>
            <person name="Liu Y."/>
        </authorList>
    </citation>
    <scope>NUCLEOTIDE SEQUENCE</scope>
    <source>
        <strain evidence="1">ZJU_SS_LIU_2023</strain>
    </source>
</reference>
<name>A0ACC2PBJ9_9HYME</name>